<sequence>MQQHLDHLAQQARADRVAVTPDLDAALAALDEAIEAIAPELEVEAYGPGVGVEGEQDVYRLVIRNHEWNAGDYRWGLKVCDALPNAGWRVAWPIQGVARLRKGEVVRGLPAMLGEWRRAVAKAGLAESDAGRRVSELAAALGAPADA</sequence>
<evidence type="ECO:0000313" key="2">
    <source>
        <dbReference type="Proteomes" id="UP000198611"/>
    </source>
</evidence>
<dbReference type="OrthoDB" id="5783149at2"/>
<protein>
    <submittedName>
        <fullName evidence="1">Uncharacterized protein</fullName>
    </submittedName>
</protein>
<organism evidence="1 2">
    <name type="scientific">Thiohalospira halophila DSM 15071</name>
    <dbReference type="NCBI Taxonomy" id="1123397"/>
    <lineage>
        <taxon>Bacteria</taxon>
        <taxon>Pseudomonadati</taxon>
        <taxon>Pseudomonadota</taxon>
        <taxon>Gammaproteobacteria</taxon>
        <taxon>Thiohalospirales</taxon>
        <taxon>Thiohalospiraceae</taxon>
        <taxon>Thiohalospira</taxon>
    </lineage>
</organism>
<reference evidence="1 2" key="1">
    <citation type="submission" date="2016-10" db="EMBL/GenBank/DDBJ databases">
        <authorList>
            <person name="de Groot N.N."/>
        </authorList>
    </citation>
    <scope>NUCLEOTIDE SEQUENCE [LARGE SCALE GENOMIC DNA]</scope>
    <source>
        <strain evidence="1 2">HL3</strain>
    </source>
</reference>
<proteinExistence type="predicted"/>
<dbReference type="RefSeq" id="WP_093428633.1">
    <property type="nucleotide sequence ID" value="NZ_FOMJ01000007.1"/>
</dbReference>
<evidence type="ECO:0000313" key="1">
    <source>
        <dbReference type="EMBL" id="SFD64627.1"/>
    </source>
</evidence>
<dbReference type="Proteomes" id="UP000198611">
    <property type="component" value="Unassembled WGS sequence"/>
</dbReference>
<name>A0A1I1U1C7_9GAMM</name>
<dbReference type="AlphaFoldDB" id="A0A1I1U1C7"/>
<dbReference type="EMBL" id="FOMJ01000007">
    <property type="protein sequence ID" value="SFD64627.1"/>
    <property type="molecule type" value="Genomic_DNA"/>
</dbReference>
<keyword evidence="2" id="KW-1185">Reference proteome</keyword>
<gene>
    <name evidence="1" type="ORF">SAMN05660831_01994</name>
</gene>
<accession>A0A1I1U1C7</accession>